<keyword evidence="3" id="KW-1185">Reference proteome</keyword>
<protein>
    <submittedName>
        <fullName evidence="2">Uncharacterized protein</fullName>
    </submittedName>
</protein>
<reference evidence="2 3" key="1">
    <citation type="submission" date="2020-06" db="EMBL/GenBank/DDBJ databases">
        <authorList>
            <person name="Li R."/>
            <person name="Bekaert M."/>
        </authorList>
    </citation>
    <scope>NUCLEOTIDE SEQUENCE [LARGE SCALE GENOMIC DNA]</scope>
    <source>
        <strain evidence="3">wild</strain>
    </source>
</reference>
<evidence type="ECO:0000313" key="3">
    <source>
        <dbReference type="Proteomes" id="UP000507470"/>
    </source>
</evidence>
<dbReference type="OrthoDB" id="10467914at2759"/>
<feature type="compositionally biased region" description="Basic and acidic residues" evidence="1">
    <location>
        <begin position="44"/>
        <end position="53"/>
    </location>
</feature>
<name>A0A6J8EI72_MYTCO</name>
<feature type="compositionally biased region" description="Polar residues" evidence="1">
    <location>
        <begin position="29"/>
        <end position="43"/>
    </location>
</feature>
<accession>A0A6J8EI72</accession>
<evidence type="ECO:0000256" key="1">
    <source>
        <dbReference type="SAM" id="MobiDB-lite"/>
    </source>
</evidence>
<dbReference type="Gene3D" id="3.60.10.10">
    <property type="entry name" value="Endonuclease/exonuclease/phosphatase"/>
    <property type="match status" value="1"/>
</dbReference>
<gene>
    <name evidence="2" type="ORF">MCOR_52464</name>
</gene>
<proteinExistence type="predicted"/>
<dbReference type="EMBL" id="CACVKT020009081">
    <property type="protein sequence ID" value="CAC5420220.1"/>
    <property type="molecule type" value="Genomic_DNA"/>
</dbReference>
<organism evidence="2 3">
    <name type="scientific">Mytilus coruscus</name>
    <name type="common">Sea mussel</name>
    <dbReference type="NCBI Taxonomy" id="42192"/>
    <lineage>
        <taxon>Eukaryota</taxon>
        <taxon>Metazoa</taxon>
        <taxon>Spiralia</taxon>
        <taxon>Lophotrochozoa</taxon>
        <taxon>Mollusca</taxon>
        <taxon>Bivalvia</taxon>
        <taxon>Autobranchia</taxon>
        <taxon>Pteriomorphia</taxon>
        <taxon>Mytilida</taxon>
        <taxon>Mytiloidea</taxon>
        <taxon>Mytilidae</taxon>
        <taxon>Mytilinae</taxon>
        <taxon>Mytilus</taxon>
    </lineage>
</organism>
<feature type="compositionally biased region" description="Basic and acidic residues" evidence="1">
    <location>
        <begin position="18"/>
        <end position="28"/>
    </location>
</feature>
<evidence type="ECO:0000313" key="2">
    <source>
        <dbReference type="EMBL" id="CAC5420220.1"/>
    </source>
</evidence>
<dbReference type="Proteomes" id="UP000507470">
    <property type="component" value="Unassembled WGS sequence"/>
</dbReference>
<dbReference type="AlphaFoldDB" id="A0A6J8EI72"/>
<sequence length="159" mass="18504">MKRDKLYFNEKLVKPDEVADVTEHKEPQRSTTRPSKRSWVNSTPEREGTSDNHGRHKCIDELIDNDLCNVNKRLVDKSVINIITLNVCGLKRRIQYPEFLELINEFSILCFVETKTDNLDVIDLPGYKFVMKIDLIFNRVKLGGIVLGLKNHYLITFLL</sequence>
<dbReference type="InterPro" id="IPR036691">
    <property type="entry name" value="Endo/exonu/phosph_ase_sf"/>
</dbReference>
<feature type="region of interest" description="Disordered" evidence="1">
    <location>
        <begin position="18"/>
        <end position="53"/>
    </location>
</feature>